<evidence type="ECO:0000256" key="1">
    <source>
        <dbReference type="SAM" id="SignalP"/>
    </source>
</evidence>
<evidence type="ECO:0000313" key="2">
    <source>
        <dbReference type="EMBL" id="MBJ6120947.1"/>
    </source>
</evidence>
<dbReference type="RefSeq" id="WP_199035408.1">
    <property type="nucleotide sequence ID" value="NZ_JAELXS010000002.1"/>
</dbReference>
<organism evidence="2 3">
    <name type="scientific">Sphingomonas mollis</name>
    <dbReference type="NCBI Taxonomy" id="2795726"/>
    <lineage>
        <taxon>Bacteria</taxon>
        <taxon>Pseudomonadati</taxon>
        <taxon>Pseudomonadota</taxon>
        <taxon>Alphaproteobacteria</taxon>
        <taxon>Sphingomonadales</taxon>
        <taxon>Sphingomonadaceae</taxon>
        <taxon>Sphingomonas</taxon>
    </lineage>
</organism>
<dbReference type="InterPro" id="IPR030972">
    <property type="entry name" value="UrcA_uranyl"/>
</dbReference>
<protein>
    <submittedName>
        <fullName evidence="2">UrcA family protein</fullName>
    </submittedName>
</protein>
<gene>
    <name evidence="2" type="ORF">JAO74_03970</name>
</gene>
<proteinExistence type="predicted"/>
<reference evidence="3" key="1">
    <citation type="submission" date="2020-12" db="EMBL/GenBank/DDBJ databases">
        <title>Hymenobacter sp.</title>
        <authorList>
            <person name="Kim M.K."/>
        </authorList>
    </citation>
    <scope>NUCLEOTIDE SEQUENCE [LARGE SCALE GENOMIC DNA]</scope>
    <source>
        <strain evidence="3">BT553</strain>
    </source>
</reference>
<sequence length="108" mass="11231">MTIIRNVATAAALAACVLSAATVSAADRTDRVPVTVNVSHADLDLAKAGDRVRLAQRIARAARRACGIGSMRGAAMTDADRCYHEMLADGDGQLAAIERRGAVQVAAR</sequence>
<dbReference type="EMBL" id="JAELXS010000002">
    <property type="protein sequence ID" value="MBJ6120947.1"/>
    <property type="molecule type" value="Genomic_DNA"/>
</dbReference>
<name>A0ABS0XLP9_9SPHN</name>
<dbReference type="PROSITE" id="PS51257">
    <property type="entry name" value="PROKAR_LIPOPROTEIN"/>
    <property type="match status" value="1"/>
</dbReference>
<feature type="signal peptide" evidence="1">
    <location>
        <begin position="1"/>
        <end position="25"/>
    </location>
</feature>
<dbReference type="NCBIfam" id="TIGR04433">
    <property type="entry name" value="UrcA_uranyl"/>
    <property type="match status" value="1"/>
</dbReference>
<keyword evidence="1" id="KW-0732">Signal</keyword>
<feature type="chain" id="PRO_5047131685" evidence="1">
    <location>
        <begin position="26"/>
        <end position="108"/>
    </location>
</feature>
<dbReference type="Proteomes" id="UP000640426">
    <property type="component" value="Unassembled WGS sequence"/>
</dbReference>
<evidence type="ECO:0000313" key="3">
    <source>
        <dbReference type="Proteomes" id="UP000640426"/>
    </source>
</evidence>
<keyword evidence="3" id="KW-1185">Reference proteome</keyword>
<accession>A0ABS0XLP9</accession>
<comment type="caution">
    <text evidence="2">The sequence shown here is derived from an EMBL/GenBank/DDBJ whole genome shotgun (WGS) entry which is preliminary data.</text>
</comment>